<dbReference type="OrthoDB" id="5565730at2759"/>
<organism evidence="2 3">
    <name type="scientific">Baudoinia panamericana (strain UAMH 10762)</name>
    <name type="common">Angels' share fungus</name>
    <name type="synonym">Baudoinia compniacensis (strain UAMH 10762)</name>
    <dbReference type="NCBI Taxonomy" id="717646"/>
    <lineage>
        <taxon>Eukaryota</taxon>
        <taxon>Fungi</taxon>
        <taxon>Dikarya</taxon>
        <taxon>Ascomycota</taxon>
        <taxon>Pezizomycotina</taxon>
        <taxon>Dothideomycetes</taxon>
        <taxon>Dothideomycetidae</taxon>
        <taxon>Mycosphaerellales</taxon>
        <taxon>Teratosphaeriaceae</taxon>
        <taxon>Baudoinia</taxon>
    </lineage>
</organism>
<dbReference type="AlphaFoldDB" id="M2LU63"/>
<keyword evidence="3" id="KW-1185">Reference proteome</keyword>
<accession>M2LU63</accession>
<evidence type="ECO:0000313" key="3">
    <source>
        <dbReference type="Proteomes" id="UP000011761"/>
    </source>
</evidence>
<dbReference type="PANTHER" id="PTHR41390">
    <property type="entry name" value="CHROMOSOME 7, WHOLE GENOME SHOTGUN SEQUENCE"/>
    <property type="match status" value="1"/>
</dbReference>
<protein>
    <recommendedName>
        <fullName evidence="4">NADH-ubiquinone oxidoreductase subunit B14.7</fullName>
    </recommendedName>
</protein>
<dbReference type="RefSeq" id="XP_007674301.1">
    <property type="nucleotide sequence ID" value="XM_007676111.1"/>
</dbReference>
<proteinExistence type="predicted"/>
<name>M2LU63_BAUPA</name>
<dbReference type="OMA" id="SFWWLRS"/>
<dbReference type="STRING" id="717646.M2LU63"/>
<evidence type="ECO:0000313" key="2">
    <source>
        <dbReference type="EMBL" id="EMC98082.1"/>
    </source>
</evidence>
<feature type="coiled-coil region" evidence="1">
    <location>
        <begin position="165"/>
        <end position="192"/>
    </location>
</feature>
<dbReference type="eggNOG" id="ENOG502S5WH">
    <property type="taxonomic scope" value="Eukaryota"/>
</dbReference>
<evidence type="ECO:0008006" key="4">
    <source>
        <dbReference type="Google" id="ProtNLM"/>
    </source>
</evidence>
<reference evidence="2 3" key="1">
    <citation type="journal article" date="2012" name="PLoS Pathog.">
        <title>Diverse lifestyles and strategies of plant pathogenesis encoded in the genomes of eighteen Dothideomycetes fungi.</title>
        <authorList>
            <person name="Ohm R.A."/>
            <person name="Feau N."/>
            <person name="Henrissat B."/>
            <person name="Schoch C.L."/>
            <person name="Horwitz B.A."/>
            <person name="Barry K.W."/>
            <person name="Condon B.J."/>
            <person name="Copeland A.C."/>
            <person name="Dhillon B."/>
            <person name="Glaser F."/>
            <person name="Hesse C.N."/>
            <person name="Kosti I."/>
            <person name="LaButti K."/>
            <person name="Lindquist E.A."/>
            <person name="Lucas S."/>
            <person name="Salamov A.A."/>
            <person name="Bradshaw R.E."/>
            <person name="Ciuffetti L."/>
            <person name="Hamelin R.C."/>
            <person name="Kema G.H.J."/>
            <person name="Lawrence C."/>
            <person name="Scott J.A."/>
            <person name="Spatafora J.W."/>
            <person name="Turgeon B.G."/>
            <person name="de Wit P.J.G.M."/>
            <person name="Zhong S."/>
            <person name="Goodwin S.B."/>
            <person name="Grigoriev I.V."/>
        </authorList>
    </citation>
    <scope>NUCLEOTIDE SEQUENCE [LARGE SCALE GENOMIC DNA]</scope>
    <source>
        <strain evidence="2 3">UAMH 10762</strain>
    </source>
</reference>
<evidence type="ECO:0000256" key="1">
    <source>
        <dbReference type="SAM" id="Coils"/>
    </source>
</evidence>
<dbReference type="Proteomes" id="UP000011761">
    <property type="component" value="Unassembled WGS sequence"/>
</dbReference>
<dbReference type="GeneID" id="19109956"/>
<dbReference type="PANTHER" id="PTHR41390:SF1">
    <property type="entry name" value="NADH-UBIQUINONE OXIDOREDUCTASE 213 KDA SUBUNIT"/>
    <property type="match status" value="1"/>
</dbReference>
<sequence length="207" mass="21837">MADVQQVNASNGTAVDVLAPSLRVGAICGCAGFLIGGTSGILKGTTPFLFATASAIQTFALGTTYWTCRSAFLQSRFAIGQSPRDCTKASTVAGGVSGGIIGLVTRGRRNLLPGMLVWSLLGCTGQLAYNRFSTADQKQPTEGFWTRLAKQSWTPVKFMTNEEYAEVLRERVLKLDAEIAVLDDKISELKSEEATASGSDTAASSGP</sequence>
<dbReference type="HOGENOM" id="CLU_094649_1_0_1"/>
<gene>
    <name evidence="2" type="ORF">BAUCODRAFT_22919</name>
</gene>
<keyword evidence="1" id="KW-0175">Coiled coil</keyword>
<dbReference type="KEGG" id="bcom:BAUCODRAFT_22919"/>
<dbReference type="EMBL" id="KB445553">
    <property type="protein sequence ID" value="EMC98082.1"/>
    <property type="molecule type" value="Genomic_DNA"/>
</dbReference>